<dbReference type="InterPro" id="IPR036282">
    <property type="entry name" value="Glutathione-S-Trfase_C_sf"/>
</dbReference>
<sequence>MPIDIYSMRLSPPCRAVLMAGRELNIDLNVKTLDLSEGEQLTPEFLKLNPAHTVPTIDDDGFILWESRAIMQYLCNQYAPDSTLYPREPRARALVDRWLNFDMGLLQSQREALFTKLFSGVDPPEDKVNAFKNNLKLLDALIGDNKYLVGNNLTIADLSVLSTTIVLEKMDFDVKDYPNFKRWTATLSQQLPYFQDINGFDMKAEAMVYIEKIKAKRAAQQNAN</sequence>
<dbReference type="CDD" id="cd03045">
    <property type="entry name" value="GST_N_Delta_Epsilon"/>
    <property type="match status" value="1"/>
</dbReference>
<dbReference type="SFLD" id="SFLDG00358">
    <property type="entry name" value="Main_(cytGST)"/>
    <property type="match status" value="1"/>
</dbReference>
<dbReference type="InterPro" id="IPR004045">
    <property type="entry name" value="Glutathione_S-Trfase_N"/>
</dbReference>
<comment type="subunit">
    <text evidence="1">Homodimer.</text>
</comment>
<dbReference type="PROSITE" id="PS50404">
    <property type="entry name" value="GST_NTER"/>
    <property type="match status" value="1"/>
</dbReference>
<dbReference type="EMBL" id="OC920055">
    <property type="protein sequence ID" value="CAD7652167.1"/>
    <property type="molecule type" value="Genomic_DNA"/>
</dbReference>
<evidence type="ECO:0008006" key="6">
    <source>
        <dbReference type="Google" id="ProtNLM"/>
    </source>
</evidence>
<feature type="domain" description="GST N-terminal" evidence="2">
    <location>
        <begin position="1"/>
        <end position="82"/>
    </location>
</feature>
<evidence type="ECO:0000259" key="3">
    <source>
        <dbReference type="PROSITE" id="PS50405"/>
    </source>
</evidence>
<evidence type="ECO:0000313" key="4">
    <source>
        <dbReference type="EMBL" id="CAD7652167.1"/>
    </source>
</evidence>
<dbReference type="PROSITE" id="PS51354">
    <property type="entry name" value="GLUTAREDOXIN_2"/>
    <property type="match status" value="1"/>
</dbReference>
<dbReference type="CDD" id="cd03177">
    <property type="entry name" value="GST_C_Delta_Epsilon"/>
    <property type="match status" value="1"/>
</dbReference>
<accession>A0A7R9M275</accession>
<dbReference type="Gene3D" id="3.40.30.10">
    <property type="entry name" value="Glutaredoxin"/>
    <property type="match status" value="1"/>
</dbReference>
<evidence type="ECO:0000259" key="2">
    <source>
        <dbReference type="PROSITE" id="PS50404"/>
    </source>
</evidence>
<dbReference type="SUPFAM" id="SSF47616">
    <property type="entry name" value="GST C-terminal domain-like"/>
    <property type="match status" value="1"/>
</dbReference>
<dbReference type="Pfam" id="PF13417">
    <property type="entry name" value="GST_N_3"/>
    <property type="match status" value="1"/>
</dbReference>
<reference evidence="4" key="1">
    <citation type="submission" date="2020-11" db="EMBL/GenBank/DDBJ databases">
        <authorList>
            <person name="Tran Van P."/>
        </authorList>
    </citation>
    <scope>NUCLEOTIDE SEQUENCE</scope>
</reference>
<dbReference type="InterPro" id="IPR036249">
    <property type="entry name" value="Thioredoxin-like_sf"/>
</dbReference>
<dbReference type="PROSITE" id="PS50405">
    <property type="entry name" value="GST_CTER"/>
    <property type="match status" value="1"/>
</dbReference>
<dbReference type="OrthoDB" id="6491150at2759"/>
<dbReference type="SFLD" id="SFLDG01153">
    <property type="entry name" value="Main.4:_Theta-like"/>
    <property type="match status" value="1"/>
</dbReference>
<dbReference type="InterPro" id="IPR010987">
    <property type="entry name" value="Glutathione-S-Trfase_C-like"/>
</dbReference>
<dbReference type="Proteomes" id="UP000728032">
    <property type="component" value="Unassembled WGS sequence"/>
</dbReference>
<evidence type="ECO:0000256" key="1">
    <source>
        <dbReference type="ARBA" id="ARBA00011738"/>
    </source>
</evidence>
<keyword evidence="5" id="KW-1185">Reference proteome</keyword>
<gene>
    <name evidence="4" type="ORF">ONB1V03_LOCUS8832</name>
</gene>
<dbReference type="SUPFAM" id="SSF52833">
    <property type="entry name" value="Thioredoxin-like"/>
    <property type="match status" value="1"/>
</dbReference>
<protein>
    <recommendedName>
        <fullName evidence="6">Glutathione S-transferase</fullName>
    </recommendedName>
</protein>
<feature type="domain" description="GST C-terminal" evidence="3">
    <location>
        <begin position="88"/>
        <end position="210"/>
    </location>
</feature>
<dbReference type="Pfam" id="PF00043">
    <property type="entry name" value="GST_C"/>
    <property type="match status" value="1"/>
</dbReference>
<dbReference type="SFLD" id="SFLDS00019">
    <property type="entry name" value="Glutathione_Transferase_(cytos"/>
    <property type="match status" value="1"/>
</dbReference>
<dbReference type="FunFam" id="3.40.30.10:FF:000034">
    <property type="entry name" value="glutathione S-transferase 1"/>
    <property type="match status" value="1"/>
</dbReference>
<proteinExistence type="predicted"/>
<dbReference type="PANTHER" id="PTHR43969:SF9">
    <property type="entry name" value="GLUTATHIONE S TRANSFERASE D10, ISOFORM A-RELATED"/>
    <property type="match status" value="1"/>
</dbReference>
<dbReference type="InterPro" id="IPR040079">
    <property type="entry name" value="Glutathione_S-Trfase"/>
</dbReference>
<evidence type="ECO:0000313" key="5">
    <source>
        <dbReference type="Proteomes" id="UP000728032"/>
    </source>
</evidence>
<dbReference type="FunFam" id="1.20.1050.10:FF:000007">
    <property type="entry name" value="Glutathione S-transferase 1-1"/>
    <property type="match status" value="1"/>
</dbReference>
<dbReference type="EMBL" id="CAJPVJ010005230">
    <property type="protein sequence ID" value="CAG2169354.1"/>
    <property type="molecule type" value="Genomic_DNA"/>
</dbReference>
<dbReference type="Gene3D" id="1.20.1050.10">
    <property type="match status" value="1"/>
</dbReference>
<name>A0A7R9M275_9ACAR</name>
<dbReference type="GO" id="GO:0004364">
    <property type="term" value="F:glutathione transferase activity"/>
    <property type="evidence" value="ECO:0007669"/>
    <property type="project" value="TreeGrafter"/>
</dbReference>
<dbReference type="GO" id="GO:0006749">
    <property type="term" value="P:glutathione metabolic process"/>
    <property type="evidence" value="ECO:0007669"/>
    <property type="project" value="TreeGrafter"/>
</dbReference>
<dbReference type="AlphaFoldDB" id="A0A7R9M275"/>
<organism evidence="4">
    <name type="scientific">Oppiella nova</name>
    <dbReference type="NCBI Taxonomy" id="334625"/>
    <lineage>
        <taxon>Eukaryota</taxon>
        <taxon>Metazoa</taxon>
        <taxon>Ecdysozoa</taxon>
        <taxon>Arthropoda</taxon>
        <taxon>Chelicerata</taxon>
        <taxon>Arachnida</taxon>
        <taxon>Acari</taxon>
        <taxon>Acariformes</taxon>
        <taxon>Sarcoptiformes</taxon>
        <taxon>Oribatida</taxon>
        <taxon>Brachypylina</taxon>
        <taxon>Oppioidea</taxon>
        <taxon>Oppiidae</taxon>
        <taxon>Oppiella</taxon>
    </lineage>
</organism>
<dbReference type="InterPro" id="IPR004046">
    <property type="entry name" value="GST_C"/>
</dbReference>
<dbReference type="PANTHER" id="PTHR43969">
    <property type="entry name" value="GLUTATHIONE S TRANSFERASE D10, ISOFORM A-RELATED"/>
    <property type="match status" value="1"/>
</dbReference>